<dbReference type="Gene3D" id="1.20.140.10">
    <property type="entry name" value="Butyryl-CoA Dehydrogenase, subunit A, domain 3"/>
    <property type="match status" value="1"/>
</dbReference>
<evidence type="ECO:0000259" key="6">
    <source>
        <dbReference type="Pfam" id="PF00441"/>
    </source>
</evidence>
<comment type="caution">
    <text evidence="9">The sequence shown here is derived from an EMBL/GenBank/DDBJ whole genome shotgun (WGS) entry which is preliminary data.</text>
</comment>
<dbReference type="Proteomes" id="UP000321638">
    <property type="component" value="Unassembled WGS sequence"/>
</dbReference>
<dbReference type="InterPro" id="IPR036250">
    <property type="entry name" value="AcylCo_DH-like_C"/>
</dbReference>
<sequence length="579" mass="63394">MPAAERPKSGSDLIAPDCRGLNFWSVDRALRDLLALHVEPAALQHFAPHLERLGGLAGGKLDELAMQADKRTPILHYRDRFGRDEDWVEYHPAYCEMEKIGFGELGLHAMSHKPVLGWPTPVTPLVKYAFQYLFAQAEFALLCPLSVTDTSTVLISKYGDAAVKRRFLPGMTTQDMDTLLKGAQFMTEKAGGSDVSGNALTAKPAGDHWELWGDKWFCSCVDHDVVLLLARCEGAPAGNAGLSLFAMPRRLDDGSRNRYRIVRLKDKLGSRSMAAGETIMEGAVAYLLGTPNRGLKQMMDQVNLSRLSHGFRAAGMMRRCLNEALQVARHRSTFGRRVIEHPMARRQLLKLMLPTEQALSVAVAAAVAMTRGDEAQLRILTPLLKYRACRDNVTVATGAMEMRGGNGYIEDWGNAKLVRDAHLGLLWEGTSSVNALDIVRRAVGREQAQVALAEALHKDLADAPIPGQFRGRIAQLLDRAMAFAETVARQPEAEASCRRAASSLYHVTSAALMAAEGARLGAQGGDARRLLLARLVIDHRLGNADPFSLPDHRWEDAATARLLDDAVVTLDDAQQLLGG</sequence>
<dbReference type="GO" id="GO:0003995">
    <property type="term" value="F:acyl-CoA dehydrogenase activity"/>
    <property type="evidence" value="ECO:0007669"/>
    <property type="project" value="InterPro"/>
</dbReference>
<comment type="similarity">
    <text evidence="2 5">Belongs to the acyl-CoA dehydrogenase family.</text>
</comment>
<proteinExistence type="inferred from homology"/>
<protein>
    <submittedName>
        <fullName evidence="9">DNA alkylation response protein</fullName>
    </submittedName>
</protein>
<feature type="domain" description="Adaptive response protein AidB N-terminal" evidence="8">
    <location>
        <begin position="16"/>
        <end position="177"/>
    </location>
</feature>
<keyword evidence="10" id="KW-1185">Reference proteome</keyword>
<reference evidence="9 10" key="1">
    <citation type="submission" date="2019-06" db="EMBL/GenBank/DDBJ databases">
        <title>New taxonomy in bacterial strain CC-CFT640, isolated from vineyard.</title>
        <authorList>
            <person name="Lin S.-Y."/>
            <person name="Tsai C.-F."/>
            <person name="Young C.-C."/>
        </authorList>
    </citation>
    <scope>NUCLEOTIDE SEQUENCE [LARGE SCALE GENOMIC DNA]</scope>
    <source>
        <strain evidence="9 10">CC-CFT640</strain>
    </source>
</reference>
<evidence type="ECO:0000256" key="5">
    <source>
        <dbReference type="RuleBase" id="RU362125"/>
    </source>
</evidence>
<dbReference type="InterPro" id="IPR009100">
    <property type="entry name" value="AcylCoA_DH/oxidase_NM_dom_sf"/>
</dbReference>
<comment type="cofactor">
    <cofactor evidence="1 5">
        <name>FAD</name>
        <dbReference type="ChEBI" id="CHEBI:57692"/>
    </cofactor>
</comment>
<dbReference type="Pfam" id="PF00441">
    <property type="entry name" value="Acyl-CoA_dh_1"/>
    <property type="match status" value="1"/>
</dbReference>
<dbReference type="PANTHER" id="PTHR42707">
    <property type="entry name" value="ACYL-COA DEHYDROGENASE"/>
    <property type="match status" value="1"/>
</dbReference>
<dbReference type="PROSITE" id="PS00073">
    <property type="entry name" value="ACYL_COA_DH_2"/>
    <property type="match status" value="1"/>
</dbReference>
<gene>
    <name evidence="9" type="ORF">FHP25_01395</name>
</gene>
<organism evidence="9 10">
    <name type="scientific">Vineibacter terrae</name>
    <dbReference type="NCBI Taxonomy" id="2586908"/>
    <lineage>
        <taxon>Bacteria</taxon>
        <taxon>Pseudomonadati</taxon>
        <taxon>Pseudomonadota</taxon>
        <taxon>Alphaproteobacteria</taxon>
        <taxon>Hyphomicrobiales</taxon>
        <taxon>Vineibacter</taxon>
    </lineage>
</organism>
<dbReference type="InterPro" id="IPR052904">
    <property type="entry name" value="Acyl-CoA_dehydrogenase-like"/>
</dbReference>
<evidence type="ECO:0000259" key="7">
    <source>
        <dbReference type="Pfam" id="PF02770"/>
    </source>
</evidence>
<dbReference type="SUPFAM" id="SSF47203">
    <property type="entry name" value="Acyl-CoA dehydrogenase C-terminal domain-like"/>
    <property type="match status" value="1"/>
</dbReference>
<keyword evidence="5" id="KW-0560">Oxidoreductase</keyword>
<accession>A0A5C8PWV3</accession>
<feature type="domain" description="Acyl-CoA oxidase/dehydrogenase middle" evidence="7">
    <location>
        <begin position="184"/>
        <end position="281"/>
    </location>
</feature>
<evidence type="ECO:0000256" key="2">
    <source>
        <dbReference type="ARBA" id="ARBA00009347"/>
    </source>
</evidence>
<dbReference type="InterPro" id="IPR009075">
    <property type="entry name" value="AcylCo_DH/oxidase_C"/>
</dbReference>
<dbReference type="SUPFAM" id="SSF56645">
    <property type="entry name" value="Acyl-CoA dehydrogenase NM domain-like"/>
    <property type="match status" value="1"/>
</dbReference>
<keyword evidence="3 5" id="KW-0285">Flavoprotein</keyword>
<evidence type="ECO:0000256" key="1">
    <source>
        <dbReference type="ARBA" id="ARBA00001974"/>
    </source>
</evidence>
<feature type="domain" description="Acyl-CoA dehydrogenase/oxidase C-terminal" evidence="6">
    <location>
        <begin position="292"/>
        <end position="442"/>
    </location>
</feature>
<evidence type="ECO:0000313" key="10">
    <source>
        <dbReference type="Proteomes" id="UP000321638"/>
    </source>
</evidence>
<dbReference type="OrthoDB" id="9771038at2"/>
<dbReference type="AlphaFoldDB" id="A0A5C8PWV3"/>
<name>A0A5C8PWV3_9HYPH</name>
<evidence type="ECO:0000256" key="3">
    <source>
        <dbReference type="ARBA" id="ARBA00022630"/>
    </source>
</evidence>
<dbReference type="PANTHER" id="PTHR42707:SF2">
    <property type="entry name" value="ACD11 DEHYDROGENASE"/>
    <property type="match status" value="1"/>
</dbReference>
<dbReference type="Gene3D" id="2.40.110.20">
    <property type="match status" value="1"/>
</dbReference>
<evidence type="ECO:0000259" key="8">
    <source>
        <dbReference type="Pfam" id="PF18158"/>
    </source>
</evidence>
<dbReference type="InterPro" id="IPR006091">
    <property type="entry name" value="Acyl-CoA_Oxase/DH_mid-dom"/>
</dbReference>
<dbReference type="InterPro" id="IPR006089">
    <property type="entry name" value="Acyl-CoA_DH_CS"/>
</dbReference>
<dbReference type="InterPro" id="IPR041504">
    <property type="entry name" value="AidB_N"/>
</dbReference>
<dbReference type="Gene3D" id="6.10.250.600">
    <property type="match status" value="1"/>
</dbReference>
<dbReference type="Pfam" id="PF18158">
    <property type="entry name" value="AidB_N"/>
    <property type="match status" value="1"/>
</dbReference>
<evidence type="ECO:0000256" key="4">
    <source>
        <dbReference type="ARBA" id="ARBA00022827"/>
    </source>
</evidence>
<keyword evidence="4 5" id="KW-0274">FAD</keyword>
<evidence type="ECO:0000313" key="9">
    <source>
        <dbReference type="EMBL" id="TXL82463.1"/>
    </source>
</evidence>
<dbReference type="Pfam" id="PF02770">
    <property type="entry name" value="Acyl-CoA_dh_M"/>
    <property type="match status" value="1"/>
</dbReference>
<dbReference type="EMBL" id="VDUZ01000001">
    <property type="protein sequence ID" value="TXL82463.1"/>
    <property type="molecule type" value="Genomic_DNA"/>
</dbReference>